<feature type="chain" id="PRO_5041331813" evidence="11">
    <location>
        <begin position="21"/>
        <end position="363"/>
    </location>
</feature>
<dbReference type="InterPro" id="IPR023614">
    <property type="entry name" value="Porin_dom_sf"/>
</dbReference>
<evidence type="ECO:0000256" key="11">
    <source>
        <dbReference type="SAM" id="SignalP"/>
    </source>
</evidence>
<evidence type="ECO:0000256" key="6">
    <source>
        <dbReference type="ARBA" id="ARBA00022729"/>
    </source>
</evidence>
<evidence type="ECO:0000256" key="4">
    <source>
        <dbReference type="ARBA" id="ARBA00022452"/>
    </source>
</evidence>
<dbReference type="PANTHER" id="PTHR34501">
    <property type="entry name" value="PROTEIN YDDL-RELATED"/>
    <property type="match status" value="1"/>
</dbReference>
<dbReference type="PANTHER" id="PTHR34501:SF9">
    <property type="entry name" value="MAJOR OUTER MEMBRANE PROTEIN P.IA"/>
    <property type="match status" value="1"/>
</dbReference>
<evidence type="ECO:0000313" key="13">
    <source>
        <dbReference type="EMBL" id="UYF70591.1"/>
    </source>
</evidence>
<keyword evidence="7" id="KW-0406">Ion transport</keyword>
<evidence type="ECO:0000256" key="5">
    <source>
        <dbReference type="ARBA" id="ARBA00022692"/>
    </source>
</evidence>
<keyword evidence="10" id="KW-0998">Cell outer membrane</keyword>
<evidence type="ECO:0000256" key="2">
    <source>
        <dbReference type="ARBA" id="ARBA00011233"/>
    </source>
</evidence>
<dbReference type="AlphaFoldDB" id="A0AA46NVV5"/>
<keyword evidence="4" id="KW-1134">Transmembrane beta strand</keyword>
<dbReference type="EMBL" id="CP089051">
    <property type="protein sequence ID" value="UYF70591.1"/>
    <property type="molecule type" value="Genomic_DNA"/>
</dbReference>
<dbReference type="InterPro" id="IPR033900">
    <property type="entry name" value="Gram_neg_porin_domain"/>
</dbReference>
<evidence type="ECO:0000256" key="7">
    <source>
        <dbReference type="ARBA" id="ARBA00023065"/>
    </source>
</evidence>
<dbReference type="Pfam" id="PF13609">
    <property type="entry name" value="Porin_4"/>
    <property type="match status" value="1"/>
</dbReference>
<dbReference type="EMBL" id="CP089044">
    <property type="protein sequence ID" value="UYF76770.1"/>
    <property type="molecule type" value="Genomic_DNA"/>
</dbReference>
<organism evidence="13 15">
    <name type="scientific">Acinetobacter ursingii</name>
    <dbReference type="NCBI Taxonomy" id="108980"/>
    <lineage>
        <taxon>Bacteria</taxon>
        <taxon>Pseudomonadati</taxon>
        <taxon>Pseudomonadota</taxon>
        <taxon>Gammaproteobacteria</taxon>
        <taxon>Moraxellales</taxon>
        <taxon>Moraxellaceae</taxon>
        <taxon>Acinetobacter</taxon>
    </lineage>
</organism>
<evidence type="ECO:0000256" key="9">
    <source>
        <dbReference type="ARBA" id="ARBA00023136"/>
    </source>
</evidence>
<dbReference type="GO" id="GO:0009279">
    <property type="term" value="C:cell outer membrane"/>
    <property type="evidence" value="ECO:0007669"/>
    <property type="project" value="UniProtKB-SubCell"/>
</dbReference>
<keyword evidence="5" id="KW-0812">Transmembrane</keyword>
<dbReference type="RefSeq" id="WP_004988223.1">
    <property type="nucleotide sequence ID" value="NZ_BCMC01000002.1"/>
</dbReference>
<reference evidence="13" key="1">
    <citation type="journal article" date="2022" name="J Glob Antimicrob Resist">
        <title>Comparative analysis of IMP-4- and OXA-58-containing plasmids of three carbapenemase-producing Acinetobacter ursingii strains in the Netherlands.</title>
        <authorList>
            <person name="Hendrickx A.P.A."/>
            <person name="Schade R.P."/>
            <person name="Landman F."/>
            <person name="Bosch T."/>
            <person name="Schouls L.M."/>
            <person name="van Dijk K."/>
        </authorList>
    </citation>
    <scope>NUCLEOTIDE SEQUENCE</scope>
    <source>
        <strain evidence="13">RIVM_C010559</strain>
        <strain evidence="14">RIVM_C010761</strain>
    </source>
</reference>
<dbReference type="InterPro" id="IPR050298">
    <property type="entry name" value="Gram-neg_bact_OMP"/>
</dbReference>
<dbReference type="GO" id="GO:0006811">
    <property type="term" value="P:monoatomic ion transport"/>
    <property type="evidence" value="ECO:0007669"/>
    <property type="project" value="UniProtKB-KW"/>
</dbReference>
<gene>
    <name evidence="14" type="ORF">LSO58_07855</name>
    <name evidence="13" type="ORF">LSO60_09825</name>
</gene>
<dbReference type="Gene3D" id="2.40.160.10">
    <property type="entry name" value="Porin"/>
    <property type="match status" value="1"/>
</dbReference>
<dbReference type="Proteomes" id="UP001164064">
    <property type="component" value="Chromosome"/>
</dbReference>
<evidence type="ECO:0000256" key="8">
    <source>
        <dbReference type="ARBA" id="ARBA00023114"/>
    </source>
</evidence>
<accession>A0AA46NVV5</accession>
<feature type="domain" description="Porin" evidence="12">
    <location>
        <begin position="8"/>
        <end position="343"/>
    </location>
</feature>
<evidence type="ECO:0000313" key="14">
    <source>
        <dbReference type="EMBL" id="UYF76770.1"/>
    </source>
</evidence>
<dbReference type="Proteomes" id="UP001164081">
    <property type="component" value="Chromosome"/>
</dbReference>
<dbReference type="SUPFAM" id="SSF56935">
    <property type="entry name" value="Porins"/>
    <property type="match status" value="1"/>
</dbReference>
<dbReference type="GO" id="GO:0015288">
    <property type="term" value="F:porin activity"/>
    <property type="evidence" value="ECO:0007669"/>
    <property type="project" value="UniProtKB-KW"/>
</dbReference>
<evidence type="ECO:0000256" key="1">
    <source>
        <dbReference type="ARBA" id="ARBA00004571"/>
    </source>
</evidence>
<feature type="signal peptide" evidence="11">
    <location>
        <begin position="1"/>
        <end position="20"/>
    </location>
</feature>
<keyword evidence="3" id="KW-0813">Transport</keyword>
<comment type="subunit">
    <text evidence="2">Homotrimer.</text>
</comment>
<dbReference type="CDD" id="cd00342">
    <property type="entry name" value="gram_neg_porins"/>
    <property type="match status" value="1"/>
</dbReference>
<evidence type="ECO:0000259" key="12">
    <source>
        <dbReference type="Pfam" id="PF13609"/>
    </source>
</evidence>
<evidence type="ECO:0000256" key="10">
    <source>
        <dbReference type="ARBA" id="ARBA00023237"/>
    </source>
</evidence>
<proteinExistence type="predicted"/>
<name>A0AA46NVV5_9GAMM</name>
<sequence length="363" mass="39207">MKKLLIAAAVSTLSITAAQAAPTLYGKLNVTLDQVDNSDFAGNDVTALNSNASRIGVKGEEKLTDKVSVVYLAEWAISTDGSGSDTDLSMRNRFLGLKFNKIGTLKAGRYDTYFKTNAGNNQDIFNDHTILDMTSVLHGEERSNNAIGFETDKELIIPGLQFNIMAQQGEDTKTDNTSLGKEGKRDGFGDGISTSLTYENKDYGLAAGIAGNFGLAGKYNAYSLSGIYSDAVRVTGSIDLAKAGVDGLVFGALWQNAQPTDDTVSTTSGTTVTSYKGLEEDAWGLTAAYAIASTPWKIKGEYIESNTSVDNRSDRKISQYGLGVDYNFNKQARFYGVLAQQKRDWLSDDDKKTVVGVGMEYNF</sequence>
<keyword evidence="8" id="KW-0626">Porin</keyword>
<dbReference type="GO" id="GO:0046930">
    <property type="term" value="C:pore complex"/>
    <property type="evidence" value="ECO:0007669"/>
    <property type="project" value="UniProtKB-KW"/>
</dbReference>
<evidence type="ECO:0000256" key="3">
    <source>
        <dbReference type="ARBA" id="ARBA00022448"/>
    </source>
</evidence>
<protein>
    <submittedName>
        <fullName evidence="13">Porin</fullName>
    </submittedName>
</protein>
<keyword evidence="6 11" id="KW-0732">Signal</keyword>
<comment type="subcellular location">
    <subcellularLocation>
        <location evidence="1">Cell outer membrane</location>
        <topology evidence="1">Multi-pass membrane protein</topology>
    </subcellularLocation>
</comment>
<keyword evidence="9" id="KW-0472">Membrane</keyword>
<evidence type="ECO:0000313" key="15">
    <source>
        <dbReference type="Proteomes" id="UP001164064"/>
    </source>
</evidence>